<proteinExistence type="predicted"/>
<sequence>MAKTAEIATGFHGSKLYQQRARLILPILVRQAQAHGPIFYEDLAQEVGMTNPRTLNYPLGCIGDALNDLAETWDTEIPHIQALVKNQQLNMPGPGFDGFLTRHGYTWDNLKERSAIVKQYWARIFAYPYWHDVLHNLGLQQTSTGLTKLIEKAGTYGGKGEGPDHKALKEFVRNNPHLVGLKKGDATGETEHLLPSADRIDVIFDYKKRFHAVEVKPANALVDDILRGLFQCVKYRAVLAARAAYEHDDRKITGCLALGGTLPSQLIPLRNSLQVDVIEGLADQMP</sequence>
<accession>A0A679JPA7</accession>
<geneLocation type="plasmid" evidence="1">
    <name>1</name>
</geneLocation>
<keyword evidence="1" id="KW-0614">Plasmid</keyword>
<reference evidence="1" key="1">
    <citation type="submission" date="2019-12" db="EMBL/GenBank/DDBJ databases">
        <authorList>
            <person name="Cremers G."/>
        </authorList>
    </citation>
    <scope>NUCLEOTIDE SEQUENCE</scope>
    <source>
        <strain evidence="1">Mbul2</strain>
        <plasmid evidence="1">1</plasmid>
    </source>
</reference>
<dbReference type="EMBL" id="LR743510">
    <property type="protein sequence ID" value="CAA2136929.1"/>
    <property type="molecule type" value="Genomic_DNA"/>
</dbReference>
<protein>
    <submittedName>
        <fullName evidence="1">Uncharacterized protein</fullName>
    </submittedName>
</protein>
<evidence type="ECO:0000313" key="1">
    <source>
        <dbReference type="EMBL" id="CAA2136929.1"/>
    </source>
</evidence>
<organism evidence="1">
    <name type="scientific">Methylobacterium bullatum</name>
    <dbReference type="NCBI Taxonomy" id="570505"/>
    <lineage>
        <taxon>Bacteria</taxon>
        <taxon>Pseudomonadati</taxon>
        <taxon>Pseudomonadota</taxon>
        <taxon>Alphaproteobacteria</taxon>
        <taxon>Hyphomicrobiales</taxon>
        <taxon>Methylobacteriaceae</taxon>
        <taxon>Methylobacterium</taxon>
    </lineage>
</organism>
<gene>
    <name evidence="1" type="ORF">MBLL_00408</name>
</gene>
<dbReference type="AlphaFoldDB" id="A0A679JPA7"/>
<name>A0A679JPA7_9HYPH</name>
<dbReference type="RefSeq" id="WP_339158991.1">
    <property type="nucleotide sequence ID" value="NZ_LR743510.1"/>
</dbReference>